<dbReference type="AlphaFoldDB" id="A0A1W2C9Q7"/>
<dbReference type="InterPro" id="IPR021279">
    <property type="entry name" value="DUF2721"/>
</dbReference>
<name>A0A1W2C9Q7_9BURK</name>
<feature type="transmembrane region" description="Helical" evidence="1">
    <location>
        <begin position="120"/>
        <end position="145"/>
    </location>
</feature>
<keyword evidence="1" id="KW-1133">Transmembrane helix</keyword>
<dbReference type="RefSeq" id="WP_084285946.1">
    <property type="nucleotide sequence ID" value="NZ_FWXJ01000020.1"/>
</dbReference>
<dbReference type="OrthoDB" id="5465259at2"/>
<dbReference type="EMBL" id="FWXJ01000020">
    <property type="protein sequence ID" value="SMC81428.1"/>
    <property type="molecule type" value="Genomic_DNA"/>
</dbReference>
<feature type="transmembrane region" description="Helical" evidence="1">
    <location>
        <begin position="80"/>
        <end position="100"/>
    </location>
</feature>
<organism evidence="2 3">
    <name type="scientific">Polynucleobacter kasalickyi</name>
    <dbReference type="NCBI Taxonomy" id="1938817"/>
    <lineage>
        <taxon>Bacteria</taxon>
        <taxon>Pseudomonadati</taxon>
        <taxon>Pseudomonadota</taxon>
        <taxon>Betaproteobacteria</taxon>
        <taxon>Burkholderiales</taxon>
        <taxon>Burkholderiaceae</taxon>
        <taxon>Polynucleobacter</taxon>
    </lineage>
</organism>
<gene>
    <name evidence="2" type="ORF">SAMN06296008_12032</name>
</gene>
<feature type="transmembrane region" description="Helical" evidence="1">
    <location>
        <begin position="12"/>
        <end position="33"/>
    </location>
</feature>
<keyword evidence="3" id="KW-1185">Reference proteome</keyword>
<dbReference type="Proteomes" id="UP000192708">
    <property type="component" value="Unassembled WGS sequence"/>
</dbReference>
<evidence type="ECO:0000313" key="2">
    <source>
        <dbReference type="EMBL" id="SMC81428.1"/>
    </source>
</evidence>
<evidence type="ECO:0000256" key="1">
    <source>
        <dbReference type="SAM" id="Phobius"/>
    </source>
</evidence>
<proteinExistence type="predicted"/>
<keyword evidence="1" id="KW-0472">Membrane</keyword>
<protein>
    <recommendedName>
        <fullName evidence="4">DUF2721 domain-containing protein</fullName>
    </recommendedName>
</protein>
<dbReference type="Pfam" id="PF11026">
    <property type="entry name" value="DUF2721"/>
    <property type="match status" value="1"/>
</dbReference>
<evidence type="ECO:0008006" key="4">
    <source>
        <dbReference type="Google" id="ProtNLM"/>
    </source>
</evidence>
<dbReference type="STRING" id="1938817.SAMN06296008_12032"/>
<accession>A0A1W2C9Q7</accession>
<keyword evidence="1" id="KW-0812">Transmembrane</keyword>
<reference evidence="2 3" key="1">
    <citation type="submission" date="2017-04" db="EMBL/GenBank/DDBJ databases">
        <authorList>
            <person name="Afonso C.L."/>
            <person name="Miller P.J."/>
            <person name="Scott M.A."/>
            <person name="Spackman E."/>
            <person name="Goraichik I."/>
            <person name="Dimitrov K.M."/>
            <person name="Suarez D.L."/>
            <person name="Swayne D.E."/>
        </authorList>
    </citation>
    <scope>NUCLEOTIDE SEQUENCE [LARGE SCALE GENOMIC DNA]</scope>
    <source>
        <strain evidence="2 3">VK13</strain>
    </source>
</reference>
<sequence length="159" mass="17507">MSDPFLDVLGESIKLSVAPVFLLTAVAGMISVLTQRIARVIDRSRFLQMELLNQDKVPLTPVINKIYHQELVKLAQRATVVNTSMALLVICAILIALTILELFLSETVSGRLVTSSTLMYTFIGGVLSFVFALIGLLIEVLLASYTVRMKPISKQTLQL</sequence>
<evidence type="ECO:0000313" key="3">
    <source>
        <dbReference type="Proteomes" id="UP000192708"/>
    </source>
</evidence>